<dbReference type="PANTHER" id="PTHR43798">
    <property type="entry name" value="MONOACYLGLYCEROL LIPASE"/>
    <property type="match status" value="1"/>
</dbReference>
<evidence type="ECO:0000313" key="3">
    <source>
        <dbReference type="EMBL" id="TXK09618.1"/>
    </source>
</evidence>
<dbReference type="AlphaFoldDB" id="A0A5C8HUQ1"/>
<dbReference type="EMBL" id="VRSV01000002">
    <property type="protein sequence ID" value="TXK09618.1"/>
    <property type="molecule type" value="Genomic_DNA"/>
</dbReference>
<dbReference type="Proteomes" id="UP000321034">
    <property type="component" value="Unassembled WGS sequence"/>
</dbReference>
<reference evidence="3 4" key="1">
    <citation type="submission" date="2019-08" db="EMBL/GenBank/DDBJ databases">
        <authorList>
            <person name="Dong K."/>
        </authorList>
    </citation>
    <scope>NUCLEOTIDE SEQUENCE [LARGE SCALE GENOMIC DNA]</scope>
    <source>
        <strain evidence="3 4">JCM14558</strain>
    </source>
</reference>
<sequence length="243" mass="26031">MYVDAGEGDEPVLMLHGAGVSGWMWEPVRALLPPGMKAIVPDLPGFGRSANLPYVSHTATVGELRGILERHAPHGAHVVGFSLGAQLAILLAAEFPQLVRSVTVVSAETKPAPLPGYTLALLALAAPLSRQRWFARAQARQLGIPEQFWDEYLRDSASTSRDTLIASVGENIRFTLPATWSEYRGPVGILVGARERKLMHDSAALTASALPGSSLRTVEGSAHDVPLTNPHAIASELKRKITP</sequence>
<dbReference type="PANTHER" id="PTHR43798:SF31">
    <property type="entry name" value="AB HYDROLASE SUPERFAMILY PROTEIN YCLE"/>
    <property type="match status" value="1"/>
</dbReference>
<evidence type="ECO:0000259" key="2">
    <source>
        <dbReference type="Pfam" id="PF12697"/>
    </source>
</evidence>
<dbReference type="GO" id="GO:0016020">
    <property type="term" value="C:membrane"/>
    <property type="evidence" value="ECO:0007669"/>
    <property type="project" value="TreeGrafter"/>
</dbReference>
<comment type="caution">
    <text evidence="3">The sequence shown here is derived from an EMBL/GenBank/DDBJ whole genome shotgun (WGS) entry which is preliminary data.</text>
</comment>
<keyword evidence="1 3" id="KW-0378">Hydrolase</keyword>
<keyword evidence="4" id="KW-1185">Reference proteome</keyword>
<dbReference type="PRINTS" id="PR00111">
    <property type="entry name" value="ABHYDROLASE"/>
</dbReference>
<dbReference type="SUPFAM" id="SSF53474">
    <property type="entry name" value="alpha/beta-Hydrolases"/>
    <property type="match status" value="1"/>
</dbReference>
<feature type="domain" description="AB hydrolase-1" evidence="2">
    <location>
        <begin position="12"/>
        <end position="235"/>
    </location>
</feature>
<dbReference type="RefSeq" id="WP_147894821.1">
    <property type="nucleotide sequence ID" value="NZ_BAAANR010000001.1"/>
</dbReference>
<dbReference type="InterPro" id="IPR050266">
    <property type="entry name" value="AB_hydrolase_sf"/>
</dbReference>
<accession>A0A5C8HUQ1</accession>
<dbReference type="InterPro" id="IPR029058">
    <property type="entry name" value="AB_hydrolase_fold"/>
</dbReference>
<protein>
    <submittedName>
        <fullName evidence="3">Alpha/beta hydrolase</fullName>
    </submittedName>
</protein>
<evidence type="ECO:0000256" key="1">
    <source>
        <dbReference type="ARBA" id="ARBA00022801"/>
    </source>
</evidence>
<proteinExistence type="predicted"/>
<name>A0A5C8HUQ1_9MICO</name>
<dbReference type="InterPro" id="IPR000073">
    <property type="entry name" value="AB_hydrolase_1"/>
</dbReference>
<dbReference type="Gene3D" id="3.40.50.1820">
    <property type="entry name" value="alpha/beta hydrolase"/>
    <property type="match status" value="1"/>
</dbReference>
<dbReference type="GO" id="GO:0016787">
    <property type="term" value="F:hydrolase activity"/>
    <property type="evidence" value="ECO:0007669"/>
    <property type="project" value="UniProtKB-KW"/>
</dbReference>
<dbReference type="OrthoDB" id="3519228at2"/>
<evidence type="ECO:0000313" key="4">
    <source>
        <dbReference type="Proteomes" id="UP000321034"/>
    </source>
</evidence>
<dbReference type="Pfam" id="PF12697">
    <property type="entry name" value="Abhydrolase_6"/>
    <property type="match status" value="1"/>
</dbReference>
<gene>
    <name evidence="3" type="ORF">FVP77_11945</name>
</gene>
<organism evidence="3 4">
    <name type="scientific">Microbacterium hatanonis</name>
    <dbReference type="NCBI Taxonomy" id="404366"/>
    <lineage>
        <taxon>Bacteria</taxon>
        <taxon>Bacillati</taxon>
        <taxon>Actinomycetota</taxon>
        <taxon>Actinomycetes</taxon>
        <taxon>Micrococcales</taxon>
        <taxon>Microbacteriaceae</taxon>
        <taxon>Microbacterium</taxon>
    </lineage>
</organism>